<dbReference type="Proteomes" id="UP000249819">
    <property type="component" value="Unassembled WGS sequence"/>
</dbReference>
<comment type="caution">
    <text evidence="5">The sequence shown here is derived from an EMBL/GenBank/DDBJ whole genome shotgun (WGS) entry which is preliminary data.</text>
</comment>
<organism evidence="5 6">
    <name type="scientific">Chitinophaga dinghuensis</name>
    <dbReference type="NCBI Taxonomy" id="1539050"/>
    <lineage>
        <taxon>Bacteria</taxon>
        <taxon>Pseudomonadati</taxon>
        <taxon>Bacteroidota</taxon>
        <taxon>Chitinophagia</taxon>
        <taxon>Chitinophagales</taxon>
        <taxon>Chitinophagaceae</taxon>
        <taxon>Chitinophaga</taxon>
    </lineage>
</organism>
<dbReference type="Gene3D" id="2.40.160.50">
    <property type="entry name" value="membrane protein fhac: a member of the omp85/tpsb transporter family"/>
    <property type="match status" value="1"/>
</dbReference>
<evidence type="ECO:0000313" key="6">
    <source>
        <dbReference type="Proteomes" id="UP000249819"/>
    </source>
</evidence>
<protein>
    <submittedName>
        <fullName evidence="5">Surface antigen-like variable number repeat protein</fullName>
    </submittedName>
</protein>
<feature type="domain" description="POTRA" evidence="4">
    <location>
        <begin position="37"/>
        <end position="113"/>
    </location>
</feature>
<evidence type="ECO:0000259" key="4">
    <source>
        <dbReference type="PROSITE" id="PS51779"/>
    </source>
</evidence>
<accession>A0A327W5T0</accession>
<feature type="signal peptide" evidence="3">
    <location>
        <begin position="1"/>
        <end position="23"/>
    </location>
</feature>
<dbReference type="AlphaFoldDB" id="A0A327W5T0"/>
<dbReference type="InterPro" id="IPR010827">
    <property type="entry name" value="BamA/TamA_POTRA"/>
</dbReference>
<dbReference type="PROSITE" id="PS51779">
    <property type="entry name" value="POTRA"/>
    <property type="match status" value="1"/>
</dbReference>
<proteinExistence type="predicted"/>
<comment type="subcellular location">
    <subcellularLocation>
        <location evidence="1">Membrane</location>
    </subcellularLocation>
</comment>
<evidence type="ECO:0000256" key="1">
    <source>
        <dbReference type="ARBA" id="ARBA00004370"/>
    </source>
</evidence>
<keyword evidence="6" id="KW-1185">Reference proteome</keyword>
<reference evidence="5 6" key="1">
    <citation type="submission" date="2018-06" db="EMBL/GenBank/DDBJ databases">
        <title>Genomic Encyclopedia of Archaeal and Bacterial Type Strains, Phase II (KMG-II): from individual species to whole genera.</title>
        <authorList>
            <person name="Goeker M."/>
        </authorList>
    </citation>
    <scope>NUCLEOTIDE SEQUENCE [LARGE SCALE GENOMIC DNA]</scope>
    <source>
        <strain evidence="5 6">DSM 29821</strain>
    </source>
</reference>
<keyword evidence="2" id="KW-0472">Membrane</keyword>
<dbReference type="Gene3D" id="3.10.20.310">
    <property type="entry name" value="membrane protein fhac"/>
    <property type="match status" value="1"/>
</dbReference>
<feature type="chain" id="PRO_5016378202" evidence="3">
    <location>
        <begin position="24"/>
        <end position="471"/>
    </location>
</feature>
<sequence length="471" mass="54060">MLRRCCFMLVILCLLGDVLPVAAQDTSITTSKKGGYLIVGHIHVTGNKKTRTSIILRELNVVPGDTIYLNNLAETLEENRKQLLNTSLFLNVTANVVNWEGEEADLTFDVWERWYTIAVPILKLADRNFNQWWVEKKHSLSRVNIGVKGTQSNLTGRNDNLYGAIQFGYTQKLAFQYSVPYIDKRYRHGLGILFSYSRNREVNDSTSFNKQLFFRQDNFVRQVYNVGLTYSYRPGINTRHQVTLTYNYEKVADSVALINPNYLGNGRTRAQFLDLVYHVTYTKADSWQYPLRGIHLLGEIGKRGFAGLNDISDVRIRLNAAKYWQLYSKTYFALGLRSQFKFGAEQPYINRQAMGYSDDYLRGLEYYVIDGTCFGIIKSTLRQEVLSTRFRLPVVPKKFSAVPLRIFVKIYGDTGYTYSKFPGNGDLNNRMLYTGGAGLDIVSFYDTCLRIEYSVNQLGQKGLFLHTSIDM</sequence>
<evidence type="ECO:0000256" key="2">
    <source>
        <dbReference type="ARBA" id="ARBA00023136"/>
    </source>
</evidence>
<dbReference type="EMBL" id="QLMA01000002">
    <property type="protein sequence ID" value="RAJ85765.1"/>
    <property type="molecule type" value="Genomic_DNA"/>
</dbReference>
<dbReference type="GO" id="GO:0019867">
    <property type="term" value="C:outer membrane"/>
    <property type="evidence" value="ECO:0007669"/>
    <property type="project" value="InterPro"/>
</dbReference>
<dbReference type="Pfam" id="PF07244">
    <property type="entry name" value="POTRA"/>
    <property type="match status" value="1"/>
</dbReference>
<gene>
    <name evidence="5" type="ORF">CLV59_102470</name>
</gene>
<dbReference type="RefSeq" id="WP_111591400.1">
    <property type="nucleotide sequence ID" value="NZ_QLMA01000002.1"/>
</dbReference>
<evidence type="ECO:0000256" key="3">
    <source>
        <dbReference type="SAM" id="SignalP"/>
    </source>
</evidence>
<dbReference type="InterPro" id="IPR034746">
    <property type="entry name" value="POTRA"/>
</dbReference>
<name>A0A327W5T0_9BACT</name>
<dbReference type="OrthoDB" id="9768717at2"/>
<evidence type="ECO:0000313" key="5">
    <source>
        <dbReference type="EMBL" id="RAJ85765.1"/>
    </source>
</evidence>
<keyword evidence="3" id="KW-0732">Signal</keyword>